<dbReference type="EMBL" id="CAFBLJ010000053">
    <property type="protein sequence ID" value="CAB4872745.1"/>
    <property type="molecule type" value="Genomic_DNA"/>
</dbReference>
<organism evidence="3">
    <name type="scientific">freshwater metagenome</name>
    <dbReference type="NCBI Taxonomy" id="449393"/>
    <lineage>
        <taxon>unclassified sequences</taxon>
        <taxon>metagenomes</taxon>
        <taxon>ecological metagenomes</taxon>
    </lineage>
</organism>
<evidence type="ECO:0000313" key="1">
    <source>
        <dbReference type="EMBL" id="CAB4721415.1"/>
    </source>
</evidence>
<dbReference type="AlphaFoldDB" id="A0A6J7DV27"/>
<accession>A0A6J7DV27</accession>
<dbReference type="EMBL" id="CAFBPS010000038">
    <property type="protein sequence ID" value="CAB5027651.1"/>
    <property type="molecule type" value="Genomic_DNA"/>
</dbReference>
<dbReference type="EMBL" id="CAFAAL010000245">
    <property type="protein sequence ID" value="CAB4821027.1"/>
    <property type="molecule type" value="Genomic_DNA"/>
</dbReference>
<gene>
    <name evidence="1" type="ORF">UFOPK2658_01056</name>
    <name evidence="2" type="ORF">UFOPK3004_01828</name>
    <name evidence="3" type="ORF">UFOPK3304_01099</name>
    <name evidence="4" type="ORF">UFOPK3494_00507</name>
    <name evidence="5" type="ORF">UFOPK4134_00690</name>
</gene>
<dbReference type="EMBL" id="CAFBMF010000021">
    <property type="protein sequence ID" value="CAB4893088.1"/>
    <property type="molecule type" value="Genomic_DNA"/>
</dbReference>
<evidence type="ECO:0000313" key="2">
    <source>
        <dbReference type="EMBL" id="CAB4821027.1"/>
    </source>
</evidence>
<dbReference type="InterPro" id="IPR021400">
    <property type="entry name" value="DUF3039"/>
</dbReference>
<sequence>MTRVPIAPIPIAEPATIRFTIQEAMTCNLHHKQGAGAGVAELSYNGMSPGVGVCLTYVMASHDPMTAHPAGSTLLDTRLDEDTQTGEPTVAHIVKVEPGESAQAKVMEARIYGTPLEALCGHVWVPSRDPKKLPMCEDCKSIYEMYRMMNDGLNDQPSD</sequence>
<evidence type="ECO:0000313" key="3">
    <source>
        <dbReference type="EMBL" id="CAB4872745.1"/>
    </source>
</evidence>
<evidence type="ECO:0000313" key="4">
    <source>
        <dbReference type="EMBL" id="CAB4893088.1"/>
    </source>
</evidence>
<proteinExistence type="predicted"/>
<name>A0A6J7DV27_9ZZZZ</name>
<dbReference type="EMBL" id="CAEZYH010000040">
    <property type="protein sequence ID" value="CAB4721415.1"/>
    <property type="molecule type" value="Genomic_DNA"/>
</dbReference>
<dbReference type="Pfam" id="PF11238">
    <property type="entry name" value="DUF3039"/>
    <property type="match status" value="1"/>
</dbReference>
<reference evidence="3" key="1">
    <citation type="submission" date="2020-05" db="EMBL/GenBank/DDBJ databases">
        <authorList>
            <person name="Chiriac C."/>
            <person name="Salcher M."/>
            <person name="Ghai R."/>
            <person name="Kavagutti S V."/>
        </authorList>
    </citation>
    <scope>NUCLEOTIDE SEQUENCE</scope>
</reference>
<evidence type="ECO:0000313" key="5">
    <source>
        <dbReference type="EMBL" id="CAB5027651.1"/>
    </source>
</evidence>
<protein>
    <submittedName>
        <fullName evidence="3">Unannotated protein</fullName>
    </submittedName>
</protein>